<keyword evidence="3" id="KW-1185">Reference proteome</keyword>
<gene>
    <name evidence="2" type="ORF">FWK35_00012646</name>
</gene>
<feature type="transmembrane region" description="Helical" evidence="1">
    <location>
        <begin position="49"/>
        <end position="66"/>
    </location>
</feature>
<protein>
    <submittedName>
        <fullName evidence="2">Uncharacterized protein</fullName>
    </submittedName>
</protein>
<comment type="caution">
    <text evidence="2">The sequence shown here is derived from an EMBL/GenBank/DDBJ whole genome shotgun (WGS) entry which is preliminary data.</text>
</comment>
<dbReference type="OrthoDB" id="6624020at2759"/>
<keyword evidence="1" id="KW-1133">Transmembrane helix</keyword>
<dbReference type="AlphaFoldDB" id="A0A6G0ZK50"/>
<evidence type="ECO:0000313" key="3">
    <source>
        <dbReference type="Proteomes" id="UP000478052"/>
    </source>
</evidence>
<feature type="non-terminal residue" evidence="2">
    <location>
        <position position="70"/>
    </location>
</feature>
<accession>A0A6G0ZK50</accession>
<sequence length="70" mass="7783">MALTKFKVLRFKYFTTHVMHVTAKAGKVASNLARILSNISSAKPRKRRLLSGVVHSILLYGAPVWAGRMS</sequence>
<reference evidence="2 3" key="1">
    <citation type="submission" date="2019-08" db="EMBL/GenBank/DDBJ databases">
        <title>Whole genome of Aphis craccivora.</title>
        <authorList>
            <person name="Voronova N.V."/>
            <person name="Shulinski R.S."/>
            <person name="Bandarenka Y.V."/>
            <person name="Zhorov D.G."/>
            <person name="Warner D."/>
        </authorList>
    </citation>
    <scope>NUCLEOTIDE SEQUENCE [LARGE SCALE GENOMIC DNA]</scope>
    <source>
        <strain evidence="2">180601</strain>
        <tissue evidence="2">Whole Body</tissue>
    </source>
</reference>
<evidence type="ECO:0000313" key="2">
    <source>
        <dbReference type="EMBL" id="KAF0771025.1"/>
    </source>
</evidence>
<organism evidence="2 3">
    <name type="scientific">Aphis craccivora</name>
    <name type="common">Cowpea aphid</name>
    <dbReference type="NCBI Taxonomy" id="307492"/>
    <lineage>
        <taxon>Eukaryota</taxon>
        <taxon>Metazoa</taxon>
        <taxon>Ecdysozoa</taxon>
        <taxon>Arthropoda</taxon>
        <taxon>Hexapoda</taxon>
        <taxon>Insecta</taxon>
        <taxon>Pterygota</taxon>
        <taxon>Neoptera</taxon>
        <taxon>Paraneoptera</taxon>
        <taxon>Hemiptera</taxon>
        <taxon>Sternorrhyncha</taxon>
        <taxon>Aphidomorpha</taxon>
        <taxon>Aphidoidea</taxon>
        <taxon>Aphididae</taxon>
        <taxon>Aphidini</taxon>
        <taxon>Aphis</taxon>
        <taxon>Aphis</taxon>
    </lineage>
</organism>
<dbReference type="Proteomes" id="UP000478052">
    <property type="component" value="Unassembled WGS sequence"/>
</dbReference>
<keyword evidence="1" id="KW-0812">Transmembrane</keyword>
<name>A0A6G0ZK50_APHCR</name>
<keyword evidence="1" id="KW-0472">Membrane</keyword>
<dbReference type="EMBL" id="VUJU01000349">
    <property type="protein sequence ID" value="KAF0771025.1"/>
    <property type="molecule type" value="Genomic_DNA"/>
</dbReference>
<evidence type="ECO:0000256" key="1">
    <source>
        <dbReference type="SAM" id="Phobius"/>
    </source>
</evidence>
<proteinExistence type="predicted"/>